<evidence type="ECO:0000313" key="1">
    <source>
        <dbReference type="EMBL" id="GAT35620.1"/>
    </source>
</evidence>
<gene>
    <name evidence="1" type="ORF">TSACC_3691</name>
</gene>
<dbReference type="InParanoid" id="A0A146GE98"/>
<keyword evidence="2" id="KW-1185">Reference proteome</keyword>
<sequence length="258" mass="27595">MSMMWTAIGTTVVSVAATGVGTGMSYFAAQDQASQQAAITNQNYAIQKRNAQIQAKIGQQQAKYKKAYAMAGYKAKQENALTYEAQADAINTQAREAARRMREQNDAALATQRAAVSASGVTTEGSPIIALAESAGRLELAVQDSKWQSDVQAQQYREAAKQERYQSAFDLIDTHIADYEGKLAKVGLSLNLDQAALTRSAGLSESSATRTAAYGTLLSGFSSMASQVGGTDWSQFTKTTPGGRYNPLAPVRKAIRVT</sequence>
<dbReference type="AlphaFoldDB" id="A0A146GE98"/>
<reference evidence="2" key="1">
    <citation type="journal article" date="2017" name="Genome Announc.">
        <title>Draft Genome Sequence of Terrimicrobium sacchariphilum NM-5T, a Facultative Anaerobic Soil Bacterium of the Class Spartobacteria.</title>
        <authorList>
            <person name="Qiu Y.L."/>
            <person name="Tourlousse D.M."/>
            <person name="Matsuura N."/>
            <person name="Ohashi A."/>
            <person name="Sekiguchi Y."/>
        </authorList>
    </citation>
    <scope>NUCLEOTIDE SEQUENCE [LARGE SCALE GENOMIC DNA]</scope>
    <source>
        <strain evidence="2">NM-5</strain>
    </source>
</reference>
<evidence type="ECO:0000313" key="2">
    <source>
        <dbReference type="Proteomes" id="UP000076023"/>
    </source>
</evidence>
<protein>
    <submittedName>
        <fullName evidence="1">Uncharacterized protein</fullName>
    </submittedName>
</protein>
<organism evidence="1 2">
    <name type="scientific">Terrimicrobium sacchariphilum</name>
    <dbReference type="NCBI Taxonomy" id="690879"/>
    <lineage>
        <taxon>Bacteria</taxon>
        <taxon>Pseudomonadati</taxon>
        <taxon>Verrucomicrobiota</taxon>
        <taxon>Terrimicrobiia</taxon>
        <taxon>Terrimicrobiales</taxon>
        <taxon>Terrimicrobiaceae</taxon>
        <taxon>Terrimicrobium</taxon>
    </lineage>
</organism>
<comment type="caution">
    <text evidence="1">The sequence shown here is derived from an EMBL/GenBank/DDBJ whole genome shotgun (WGS) entry which is preliminary data.</text>
</comment>
<dbReference type="STRING" id="690879.TSACC_3691"/>
<accession>A0A146GE98</accession>
<proteinExistence type="predicted"/>
<dbReference type="Proteomes" id="UP000076023">
    <property type="component" value="Unassembled WGS sequence"/>
</dbReference>
<name>A0A146GE98_TERSA</name>
<dbReference type="EMBL" id="BDCO01000003">
    <property type="protein sequence ID" value="GAT35620.1"/>
    <property type="molecule type" value="Genomic_DNA"/>
</dbReference>